<dbReference type="RefSeq" id="WP_245757864.1">
    <property type="nucleotide sequence ID" value="NZ_FONT01000003.1"/>
</dbReference>
<organism evidence="1 2">
    <name type="scientific">Alteribacillus iranensis</name>
    <dbReference type="NCBI Taxonomy" id="930128"/>
    <lineage>
        <taxon>Bacteria</taxon>
        <taxon>Bacillati</taxon>
        <taxon>Bacillota</taxon>
        <taxon>Bacilli</taxon>
        <taxon>Bacillales</taxon>
        <taxon>Bacillaceae</taxon>
        <taxon>Alteribacillus</taxon>
    </lineage>
</organism>
<dbReference type="Proteomes" id="UP000199516">
    <property type="component" value="Unassembled WGS sequence"/>
</dbReference>
<gene>
    <name evidence="1" type="ORF">SAMN05192532_103409</name>
</gene>
<accession>A0A1I2D4Q2</accession>
<evidence type="ECO:0000313" key="2">
    <source>
        <dbReference type="Proteomes" id="UP000199516"/>
    </source>
</evidence>
<dbReference type="InterPro" id="IPR052927">
    <property type="entry name" value="DCC_oxidoreductase"/>
</dbReference>
<dbReference type="Pfam" id="PF04134">
    <property type="entry name" value="DCC1-like"/>
    <property type="match status" value="1"/>
</dbReference>
<dbReference type="PANTHER" id="PTHR33639">
    <property type="entry name" value="THIOL-DISULFIDE OXIDOREDUCTASE DCC"/>
    <property type="match status" value="1"/>
</dbReference>
<evidence type="ECO:0000313" key="1">
    <source>
        <dbReference type="EMBL" id="SFE75496.1"/>
    </source>
</evidence>
<dbReference type="AlphaFoldDB" id="A0A1I2D4Q2"/>
<dbReference type="PANTHER" id="PTHR33639:SF2">
    <property type="entry name" value="DUF393 DOMAIN-CONTAINING PROTEIN"/>
    <property type="match status" value="1"/>
</dbReference>
<keyword evidence="2" id="KW-1185">Reference proteome</keyword>
<reference evidence="1 2" key="1">
    <citation type="submission" date="2016-10" db="EMBL/GenBank/DDBJ databases">
        <authorList>
            <person name="de Groot N.N."/>
        </authorList>
    </citation>
    <scope>NUCLEOTIDE SEQUENCE [LARGE SCALE GENOMIC DNA]</scope>
    <source>
        <strain evidence="1 2">DSM 23995</strain>
    </source>
</reference>
<sequence length="142" mass="16378">MTIDSNRSEQHAVILFDGVCNVCHSSVQFIIRRDREAYFRFASLQSETAASLLSSVGLSSSDMSSIVLLEGDRYFTESTAVLRICKRLDGLWSMLYVLRLVPSFIRDPLYRLFAKNRYRFFGKKDQCMVPTPDIKERFLDDS</sequence>
<name>A0A1I2D4Q2_9BACI</name>
<dbReference type="STRING" id="930128.SAMN05192532_103409"/>
<protein>
    <submittedName>
        <fullName evidence="1">Predicted thiol-disulfide oxidoreductase YuxK, DCC family</fullName>
    </submittedName>
</protein>
<proteinExistence type="predicted"/>
<dbReference type="GO" id="GO:0015035">
    <property type="term" value="F:protein-disulfide reductase activity"/>
    <property type="evidence" value="ECO:0007669"/>
    <property type="project" value="InterPro"/>
</dbReference>
<dbReference type="EMBL" id="FONT01000003">
    <property type="protein sequence ID" value="SFE75496.1"/>
    <property type="molecule type" value="Genomic_DNA"/>
</dbReference>
<dbReference type="InterPro" id="IPR007263">
    <property type="entry name" value="DCC1-like"/>
</dbReference>